<evidence type="ECO:0000256" key="1">
    <source>
        <dbReference type="SAM" id="Phobius"/>
    </source>
</evidence>
<dbReference type="GO" id="GO:0042910">
    <property type="term" value="F:xenobiotic transmembrane transporter activity"/>
    <property type="evidence" value="ECO:0007669"/>
    <property type="project" value="TreeGrafter"/>
</dbReference>
<feature type="transmembrane region" description="Helical" evidence="1">
    <location>
        <begin position="386"/>
        <end position="410"/>
    </location>
</feature>
<dbReference type="PANTHER" id="PTHR32063:SF0">
    <property type="entry name" value="SWARMING MOTILITY PROTEIN SWRC"/>
    <property type="match status" value="1"/>
</dbReference>
<dbReference type="RefSeq" id="WP_116856878.1">
    <property type="nucleotide sequence ID" value="NZ_QTJV01000014.1"/>
</dbReference>
<dbReference type="Gene3D" id="3.30.70.1320">
    <property type="entry name" value="Multidrug efflux transporter AcrB pore domain like"/>
    <property type="match status" value="1"/>
</dbReference>
<feature type="transmembrane region" description="Helical" evidence="1">
    <location>
        <begin position="333"/>
        <end position="353"/>
    </location>
</feature>
<dbReference type="EMBL" id="QTJV01000014">
    <property type="protein sequence ID" value="RFM31380.1"/>
    <property type="molecule type" value="Genomic_DNA"/>
</dbReference>
<feature type="transmembrane region" description="Helical" evidence="1">
    <location>
        <begin position="431"/>
        <end position="451"/>
    </location>
</feature>
<dbReference type="Gene3D" id="1.20.1640.10">
    <property type="entry name" value="Multidrug efflux transporter AcrB transmembrane domain"/>
    <property type="match status" value="2"/>
</dbReference>
<dbReference type="Pfam" id="PF00873">
    <property type="entry name" value="ACR_tran"/>
    <property type="match status" value="1"/>
</dbReference>
<accession>A0A3E1NTX9</accession>
<feature type="transmembrane region" description="Helical" evidence="1">
    <location>
        <begin position="916"/>
        <end position="941"/>
    </location>
</feature>
<feature type="transmembrane region" description="Helical" evidence="1">
    <location>
        <begin position="890"/>
        <end position="910"/>
    </location>
</feature>
<dbReference type="SUPFAM" id="SSF82866">
    <property type="entry name" value="Multidrug efflux transporter AcrB transmembrane domain"/>
    <property type="match status" value="2"/>
</dbReference>
<reference evidence="2 3" key="1">
    <citation type="submission" date="2018-08" db="EMBL/GenBank/DDBJ databases">
        <title>Chitinophaga sp. K20C18050901, a novel bacterium isolated from forest soil.</title>
        <authorList>
            <person name="Wang C."/>
        </authorList>
    </citation>
    <scope>NUCLEOTIDE SEQUENCE [LARGE SCALE GENOMIC DNA]</scope>
    <source>
        <strain evidence="2 3">K20C18050901</strain>
    </source>
</reference>
<dbReference type="GO" id="GO:0005886">
    <property type="term" value="C:plasma membrane"/>
    <property type="evidence" value="ECO:0007669"/>
    <property type="project" value="TreeGrafter"/>
</dbReference>
<dbReference type="AlphaFoldDB" id="A0A3E1NTX9"/>
<dbReference type="Gene3D" id="3.30.2090.10">
    <property type="entry name" value="Multidrug efflux transporter AcrB TolC docking domain, DN and DC subdomains"/>
    <property type="match status" value="2"/>
</dbReference>
<dbReference type="SUPFAM" id="SSF82693">
    <property type="entry name" value="Multidrug efflux transporter AcrB pore domain, PN1, PN2, PC1 and PC2 subdomains"/>
    <property type="match status" value="3"/>
</dbReference>
<dbReference type="SUPFAM" id="SSF82714">
    <property type="entry name" value="Multidrug efflux transporter AcrB TolC docking domain, DN and DC subdomains"/>
    <property type="match status" value="2"/>
</dbReference>
<dbReference type="Gene3D" id="3.30.70.1430">
    <property type="entry name" value="Multidrug efflux transporter AcrB pore domain"/>
    <property type="match status" value="2"/>
</dbReference>
<keyword evidence="1" id="KW-1133">Transmembrane helix</keyword>
<dbReference type="Proteomes" id="UP000261174">
    <property type="component" value="Unassembled WGS sequence"/>
</dbReference>
<dbReference type="OrthoDB" id="9757876at2"/>
<sequence>MSIAEIAVKRPLLIIVIFTVLILFGLECYHSLNYNLLPKMEVPTVTVSTVYAGASASEVESSVTKKLEDAFASVEGLDKITSKSQEGVSQVVISFKSGTDIDEAEANIQRKADQAQNDLPKDIDKPLVNKVNLEEAPVVKAGVTSALAPRALYDLVDKQLRPILQNVAGVGQVNIIGGDEREIQVNVDQNKLNAYGITITQVTDAVNYANQSFPAGSIETKNQQVTIQYDANVTSVAQIRDLIVVQRPGAGSVYLKDVAEVVDATAKATAINHINGLPSIGIQIVKQSDANTVNVSRDVKKAFTTLEEQYKDSKVKFTISSDQSTYTLRSADAVMEDLILAVFIVGIVMLAFLHSFRSSMFVMVALPSSMIPTFIAMYLMGFSLNLMTLMALSLVVGILVDDSIVVLENIYRHLEAGTDRKQAALDGRNEIGFTAMAITLVDVVVFLPLAMSGGIIGMILREFSLVVVISTLMSLFVSFTVTPMLASRFGRLEHLNKDSWWGRLNLGFEHIIDVIKVNYGKLLKVSLHKKRYLLSGVIILIIGSIMLVVKGFVGAAFIPSGDQGELMINLELSPDASIYQTNMLTQQVEKEILARPEVDKVFSSIGFLTGGVAGTGNNSNRAELTVTLVDAKKRNMTAEEFGIMMQRELTASVPGAKVTASPTSITGNASTAPIQIAVKGVNLKDVRSVAEQYMKLTATVPGTQFVQLSVKDPKPQITIKLDREKMTLLGLNASQVGGALQNAFSGNDKSKFKQSGNEYNILVSFDRFNRSDINNVRNLSFTNNDGQTFVLSQFAEVKEATGESVLERSDRLNSITVNANVAGRPTGTVANEIKEKVAAVKLPEGVSIEYLGDVKNQGDAFGSLGLALITAILLVYLIMVALYESVIYPFVVLFSIPVALIGALLALALSMETLNIFSIIGIIMLLGLVSKNAILIVDFTNHLKEKGAKVEDALVEAGEERLRPILMTTLAMIFGMLPIALARGAGSEVKNGMAWVIIGGLTSSMILTLFVVPAMYLIIDKLKTRLQKKKQPAYHEAHS</sequence>
<dbReference type="Gene3D" id="3.30.70.1440">
    <property type="entry name" value="Multidrug efflux transporter AcrB pore domain"/>
    <property type="match status" value="1"/>
</dbReference>
<feature type="transmembrane region" description="Helical" evidence="1">
    <location>
        <begin position="993"/>
        <end position="1019"/>
    </location>
</feature>
<dbReference type="InterPro" id="IPR027463">
    <property type="entry name" value="AcrB_DN_DC_subdom"/>
</dbReference>
<name>A0A3E1NTX9_9BACT</name>
<keyword evidence="1" id="KW-0812">Transmembrane</keyword>
<proteinExistence type="predicted"/>
<keyword evidence="1" id="KW-0472">Membrane</keyword>
<dbReference type="PANTHER" id="PTHR32063">
    <property type="match status" value="1"/>
</dbReference>
<feature type="transmembrane region" description="Helical" evidence="1">
    <location>
        <begin position="12"/>
        <end position="32"/>
    </location>
</feature>
<dbReference type="InterPro" id="IPR001036">
    <property type="entry name" value="Acrflvin-R"/>
</dbReference>
<evidence type="ECO:0000313" key="2">
    <source>
        <dbReference type="EMBL" id="RFM31380.1"/>
    </source>
</evidence>
<evidence type="ECO:0000313" key="3">
    <source>
        <dbReference type="Proteomes" id="UP000261174"/>
    </source>
</evidence>
<gene>
    <name evidence="2" type="ORF">DXN04_28795</name>
</gene>
<feature type="transmembrane region" description="Helical" evidence="1">
    <location>
        <begin position="532"/>
        <end position="558"/>
    </location>
</feature>
<feature type="transmembrane region" description="Helical" evidence="1">
    <location>
        <begin position="463"/>
        <end position="486"/>
    </location>
</feature>
<feature type="transmembrane region" description="Helical" evidence="1">
    <location>
        <begin position="860"/>
        <end position="883"/>
    </location>
</feature>
<protein>
    <submittedName>
        <fullName evidence="2">AcrB/AcrD/AcrF family protein</fullName>
    </submittedName>
</protein>
<organism evidence="2 3">
    <name type="scientific">Chitinophaga silvisoli</name>
    <dbReference type="NCBI Taxonomy" id="2291814"/>
    <lineage>
        <taxon>Bacteria</taxon>
        <taxon>Pseudomonadati</taxon>
        <taxon>Bacteroidota</taxon>
        <taxon>Chitinophagia</taxon>
        <taxon>Chitinophagales</taxon>
        <taxon>Chitinophagaceae</taxon>
        <taxon>Chitinophaga</taxon>
    </lineage>
</organism>
<feature type="transmembrane region" description="Helical" evidence="1">
    <location>
        <begin position="962"/>
        <end position="981"/>
    </location>
</feature>
<comment type="caution">
    <text evidence="2">The sequence shown here is derived from an EMBL/GenBank/DDBJ whole genome shotgun (WGS) entry which is preliminary data.</text>
</comment>
<dbReference type="PRINTS" id="PR00702">
    <property type="entry name" value="ACRIFLAVINRP"/>
</dbReference>
<keyword evidence="3" id="KW-1185">Reference proteome</keyword>